<dbReference type="GO" id="GO:0018580">
    <property type="term" value="F:nitronate monooxygenase activity"/>
    <property type="evidence" value="ECO:0007669"/>
    <property type="project" value="InterPro"/>
</dbReference>
<dbReference type="GO" id="GO:0051213">
    <property type="term" value="F:dioxygenase activity"/>
    <property type="evidence" value="ECO:0007669"/>
    <property type="project" value="UniProtKB-KW"/>
</dbReference>
<dbReference type="VEuPathDB" id="FungiDB:F503_04029"/>
<keyword evidence="3" id="KW-0560">Oxidoreductase</keyword>
<dbReference type="InterPro" id="IPR004136">
    <property type="entry name" value="NMO"/>
</dbReference>
<dbReference type="Gene3D" id="3.20.20.70">
    <property type="entry name" value="Aldolase class I"/>
    <property type="match status" value="1"/>
</dbReference>
<evidence type="ECO:0000313" key="4">
    <source>
        <dbReference type="EMBL" id="EPE02680.1"/>
    </source>
</evidence>
<gene>
    <name evidence="4" type="ORF">F503_04029</name>
</gene>
<protein>
    <submittedName>
        <fullName evidence="4">2-nitropropane dioxygenase</fullName>
    </submittedName>
</protein>
<dbReference type="PANTHER" id="PTHR32332:SF34">
    <property type="entry name" value="2-NITROPROPANE DIOXYGENASE FAMILY, PUTATIVE-RELATED"/>
    <property type="match status" value="1"/>
</dbReference>
<dbReference type="OMA" id="FGWPEEY"/>
<accession>S3CQ11</accession>
<dbReference type="Proteomes" id="UP000016923">
    <property type="component" value="Unassembled WGS sequence"/>
</dbReference>
<reference evidence="4 5" key="1">
    <citation type="journal article" date="2013" name="BMC Genomics">
        <title>The genome and transcriptome of the pine saprophyte Ophiostoma piceae, and a comparison with the bark beetle-associated pine pathogen Grosmannia clavigera.</title>
        <authorList>
            <person name="Haridas S."/>
            <person name="Wang Y."/>
            <person name="Lim L."/>
            <person name="Massoumi Alamouti S."/>
            <person name="Jackman S."/>
            <person name="Docking R."/>
            <person name="Robertson G."/>
            <person name="Birol I."/>
            <person name="Bohlmann J."/>
            <person name="Breuil C."/>
        </authorList>
    </citation>
    <scope>NUCLEOTIDE SEQUENCE [LARGE SCALE GENOMIC DNA]</scope>
    <source>
        <strain evidence="4 5">UAMH 11346</strain>
    </source>
</reference>
<dbReference type="HOGENOM" id="CLU_038732_9_0_1"/>
<dbReference type="SUPFAM" id="SSF51412">
    <property type="entry name" value="Inosine monophosphate dehydrogenase (IMPDH)"/>
    <property type="match status" value="1"/>
</dbReference>
<keyword evidence="1" id="KW-0285">Flavoprotein</keyword>
<organism evidence="4 5">
    <name type="scientific">Ophiostoma piceae (strain UAMH 11346)</name>
    <name type="common">Sap stain fungus</name>
    <dbReference type="NCBI Taxonomy" id="1262450"/>
    <lineage>
        <taxon>Eukaryota</taxon>
        <taxon>Fungi</taxon>
        <taxon>Dikarya</taxon>
        <taxon>Ascomycota</taxon>
        <taxon>Pezizomycotina</taxon>
        <taxon>Sordariomycetes</taxon>
        <taxon>Sordariomycetidae</taxon>
        <taxon>Ophiostomatales</taxon>
        <taxon>Ophiostomataceae</taxon>
        <taxon>Ophiostoma</taxon>
    </lineage>
</organism>
<proteinExistence type="predicted"/>
<keyword evidence="2" id="KW-0288">FMN</keyword>
<dbReference type="Pfam" id="PF03060">
    <property type="entry name" value="NMO"/>
    <property type="match status" value="1"/>
</dbReference>
<dbReference type="CDD" id="cd04730">
    <property type="entry name" value="NPD_like"/>
    <property type="match status" value="1"/>
</dbReference>
<dbReference type="STRING" id="1262450.S3CQ11"/>
<evidence type="ECO:0000256" key="2">
    <source>
        <dbReference type="ARBA" id="ARBA00022643"/>
    </source>
</evidence>
<name>S3CQ11_OPHP1</name>
<sequence>MSLSRPVKAARRAVEHRRRLADLFPWTKSPLVVGAPMRVFSGPAMAVAIARAGGLGFIGPGEKPESTAADLAAAVDLLKTAPVPTKVSLLPVGAGFQVWNGDVESAVDAVAKHRPCAVWLFAPRDGQAELTEWTRRLRAASPGTQVWVQVGTLREAVEAGTGADAADALVLQGAEAGGHGRATDGVGLISLLPEVADALGEESQKSRDIPLIGAGGIADGRGALSVLSLGAAGVAMGTRFLASTEARINAAYQAEVVRATDGAHNTGRTHLYNHLRGTYGWPEQYSPRGLLNQSWADEQAGVPFEELKARHDAATKKGGTAAWGPHGRTATYASASVGLVRDVQGAADIIKQTRNEIAELALL</sequence>
<dbReference type="EMBL" id="KE148175">
    <property type="protein sequence ID" value="EPE02680.1"/>
    <property type="molecule type" value="Genomic_DNA"/>
</dbReference>
<keyword evidence="5" id="KW-1185">Reference proteome</keyword>
<dbReference type="InterPro" id="IPR013785">
    <property type="entry name" value="Aldolase_TIM"/>
</dbReference>
<evidence type="ECO:0000256" key="3">
    <source>
        <dbReference type="ARBA" id="ARBA00023002"/>
    </source>
</evidence>
<keyword evidence="4" id="KW-0223">Dioxygenase</keyword>
<dbReference type="AlphaFoldDB" id="S3CQ11"/>
<dbReference type="eggNOG" id="ENOG502RHJM">
    <property type="taxonomic scope" value="Eukaryota"/>
</dbReference>
<evidence type="ECO:0000313" key="5">
    <source>
        <dbReference type="Proteomes" id="UP000016923"/>
    </source>
</evidence>
<dbReference type="PANTHER" id="PTHR32332">
    <property type="entry name" value="2-NITROPROPANE DIOXYGENASE"/>
    <property type="match status" value="1"/>
</dbReference>
<evidence type="ECO:0000256" key="1">
    <source>
        <dbReference type="ARBA" id="ARBA00022630"/>
    </source>
</evidence>
<dbReference type="OrthoDB" id="2349068at2759"/>